<accession>A0A6A4NV36</accession>
<organism evidence="1 2">
    <name type="scientific">Lupinus albus</name>
    <name type="common">White lupine</name>
    <name type="synonym">Lupinus termis</name>
    <dbReference type="NCBI Taxonomy" id="3870"/>
    <lineage>
        <taxon>Eukaryota</taxon>
        <taxon>Viridiplantae</taxon>
        <taxon>Streptophyta</taxon>
        <taxon>Embryophyta</taxon>
        <taxon>Tracheophyta</taxon>
        <taxon>Spermatophyta</taxon>
        <taxon>Magnoliopsida</taxon>
        <taxon>eudicotyledons</taxon>
        <taxon>Gunneridae</taxon>
        <taxon>Pentapetalae</taxon>
        <taxon>rosids</taxon>
        <taxon>fabids</taxon>
        <taxon>Fabales</taxon>
        <taxon>Fabaceae</taxon>
        <taxon>Papilionoideae</taxon>
        <taxon>50 kb inversion clade</taxon>
        <taxon>genistoids sensu lato</taxon>
        <taxon>core genistoids</taxon>
        <taxon>Genisteae</taxon>
        <taxon>Lupinus</taxon>
    </lineage>
</organism>
<keyword evidence="2" id="KW-1185">Reference proteome</keyword>
<sequence>MYLRCFTFDSPKEWIKLLPWAEYWYNIAYHTSIGMSPFKAVYGRDPPKLIRYAPTSEEPLAVQEQLLQRDHILVQLKIHL</sequence>
<dbReference type="GO" id="GO:0003676">
    <property type="term" value="F:nucleic acid binding"/>
    <property type="evidence" value="ECO:0007669"/>
    <property type="project" value="InterPro"/>
</dbReference>
<dbReference type="EMBL" id="WOCE01000021">
    <property type="protein sequence ID" value="KAE9590387.1"/>
    <property type="molecule type" value="Genomic_DNA"/>
</dbReference>
<dbReference type="PANTHER" id="PTHR45835:SF99">
    <property type="entry name" value="CHROMO DOMAIN-CONTAINING PROTEIN-RELATED"/>
    <property type="match status" value="1"/>
</dbReference>
<evidence type="ECO:0000313" key="2">
    <source>
        <dbReference type="Proteomes" id="UP000447434"/>
    </source>
</evidence>
<dbReference type="PANTHER" id="PTHR45835">
    <property type="entry name" value="YALI0A06105P"/>
    <property type="match status" value="1"/>
</dbReference>
<comment type="caution">
    <text evidence="1">The sequence shown here is derived from an EMBL/GenBank/DDBJ whole genome shotgun (WGS) entry which is preliminary data.</text>
</comment>
<evidence type="ECO:0000313" key="1">
    <source>
        <dbReference type="EMBL" id="KAE9590387.1"/>
    </source>
</evidence>
<reference evidence="2" key="1">
    <citation type="journal article" date="2020" name="Nat. Commun.">
        <title>Genome sequence of the cluster root forming white lupin.</title>
        <authorList>
            <person name="Hufnagel B."/>
            <person name="Marques A."/>
            <person name="Soriano A."/>
            <person name="Marques L."/>
            <person name="Divol F."/>
            <person name="Doumas P."/>
            <person name="Sallet E."/>
            <person name="Mancinotti D."/>
            <person name="Carrere S."/>
            <person name="Marande W."/>
            <person name="Arribat S."/>
            <person name="Keller J."/>
            <person name="Huneau C."/>
            <person name="Blein T."/>
            <person name="Aime D."/>
            <person name="Laguerre M."/>
            <person name="Taylor J."/>
            <person name="Schubert V."/>
            <person name="Nelson M."/>
            <person name="Geu-Flores F."/>
            <person name="Crespi M."/>
            <person name="Gallardo-Guerrero K."/>
            <person name="Delaux P.-M."/>
            <person name="Salse J."/>
            <person name="Berges H."/>
            <person name="Guyot R."/>
            <person name="Gouzy J."/>
            <person name="Peret B."/>
        </authorList>
    </citation>
    <scope>NUCLEOTIDE SEQUENCE [LARGE SCALE GENOMIC DNA]</scope>
    <source>
        <strain evidence="2">cv. Amiga</strain>
    </source>
</reference>
<dbReference type="OrthoDB" id="5554229at2759"/>
<protein>
    <submittedName>
        <fullName evidence="1">Putative ribonuclease H-like domain-containing protein</fullName>
    </submittedName>
</protein>
<name>A0A6A4NV36_LUPAL</name>
<gene>
    <name evidence="1" type="ORF">Lalb_Chr21g0319041</name>
</gene>
<proteinExistence type="predicted"/>
<dbReference type="AlphaFoldDB" id="A0A6A4NV36"/>
<dbReference type="Proteomes" id="UP000447434">
    <property type="component" value="Chromosome 21"/>
</dbReference>
<dbReference type="InterPro" id="IPR012337">
    <property type="entry name" value="RNaseH-like_sf"/>
</dbReference>
<dbReference type="Gene3D" id="3.30.420.10">
    <property type="entry name" value="Ribonuclease H-like superfamily/Ribonuclease H"/>
    <property type="match status" value="1"/>
</dbReference>
<dbReference type="SUPFAM" id="SSF53098">
    <property type="entry name" value="Ribonuclease H-like"/>
    <property type="match status" value="1"/>
</dbReference>
<dbReference type="InterPro" id="IPR036397">
    <property type="entry name" value="RNaseH_sf"/>
</dbReference>